<evidence type="ECO:0000256" key="1">
    <source>
        <dbReference type="SAM" id="MobiDB-lite"/>
    </source>
</evidence>
<dbReference type="EMBL" id="CAJVPQ010003576">
    <property type="protein sequence ID" value="CAG8631804.1"/>
    <property type="molecule type" value="Genomic_DNA"/>
</dbReference>
<accession>A0A9N9GV20</accession>
<proteinExistence type="predicted"/>
<evidence type="ECO:0000313" key="3">
    <source>
        <dbReference type="Proteomes" id="UP000789570"/>
    </source>
</evidence>
<dbReference type="Proteomes" id="UP000789570">
    <property type="component" value="Unassembled WGS sequence"/>
</dbReference>
<feature type="non-terminal residue" evidence="2">
    <location>
        <position position="472"/>
    </location>
</feature>
<feature type="region of interest" description="Disordered" evidence="1">
    <location>
        <begin position="170"/>
        <end position="225"/>
    </location>
</feature>
<sequence>MVSVKQKGSACDRGRLSEASNSESLCRGGRLTLLYRSYWVVKQIRSYWVIKQIRRLRQRETVGSQQWRVIVQGKMGKRSSHTNISLQEPTAKYRKILNLALKESHDSEVLSKLRRMKRTADEARLLLDWETWMQQKAVILVCRSVRNTNLHIHEEINSFAQNKTSQFFSKSENSRKRKIGDQSGGEFHDDYESENEESEDDDIEDNSEVHGNKNGGESEDVEEDNRVKIDKNEFVQVFEKIPESSKLKLLSSGKVVKNVLFNYIKDNDCKHLAYSFIIDCDDQKIKELFNDEEWMELTKDHLGISRFHIASEIAKYGNKTLKQLREVVMKSYLPSNVSYDNYQHSDLEWIQIAIRIIVHLYENDDSLYNEIIMNIDLPLYELPHNFSIDKFKHILKFLVSIYQYKTILKNNIQVLREEEDPEEDLEEDQKEQNILNELLNVGQQQVPPSNTNVNYFADCFRIPRKPRQKKGE</sequence>
<dbReference type="AlphaFoldDB" id="A0A9N9GV20"/>
<organism evidence="2 3">
    <name type="scientific">Funneliformis caledonium</name>
    <dbReference type="NCBI Taxonomy" id="1117310"/>
    <lineage>
        <taxon>Eukaryota</taxon>
        <taxon>Fungi</taxon>
        <taxon>Fungi incertae sedis</taxon>
        <taxon>Mucoromycota</taxon>
        <taxon>Glomeromycotina</taxon>
        <taxon>Glomeromycetes</taxon>
        <taxon>Glomerales</taxon>
        <taxon>Glomeraceae</taxon>
        <taxon>Funneliformis</taxon>
    </lineage>
</organism>
<evidence type="ECO:0000313" key="2">
    <source>
        <dbReference type="EMBL" id="CAG8631804.1"/>
    </source>
</evidence>
<reference evidence="2" key="1">
    <citation type="submission" date="2021-06" db="EMBL/GenBank/DDBJ databases">
        <authorList>
            <person name="Kallberg Y."/>
            <person name="Tangrot J."/>
            <person name="Rosling A."/>
        </authorList>
    </citation>
    <scope>NUCLEOTIDE SEQUENCE</scope>
    <source>
        <strain evidence="2">UK204</strain>
    </source>
</reference>
<feature type="compositionally biased region" description="Acidic residues" evidence="1">
    <location>
        <begin position="189"/>
        <end position="206"/>
    </location>
</feature>
<dbReference type="OrthoDB" id="2443848at2759"/>
<protein>
    <submittedName>
        <fullName evidence="2">7675_t:CDS:1</fullName>
    </submittedName>
</protein>
<name>A0A9N9GV20_9GLOM</name>
<gene>
    <name evidence="2" type="ORF">FCALED_LOCUS10105</name>
</gene>
<comment type="caution">
    <text evidence="2">The sequence shown here is derived from an EMBL/GenBank/DDBJ whole genome shotgun (WGS) entry which is preliminary data.</text>
</comment>
<keyword evidence="3" id="KW-1185">Reference proteome</keyword>